<dbReference type="EMBL" id="JAGSXH010000094">
    <property type="protein sequence ID" value="MBS2965650.1"/>
    <property type="molecule type" value="Genomic_DNA"/>
</dbReference>
<proteinExistence type="predicted"/>
<gene>
    <name evidence="1" type="ORF">KGA66_21545</name>
</gene>
<name>A0A8J8BEK5_9ACTN</name>
<organism evidence="1 2">
    <name type="scientific">Actinocrinis puniceicyclus</name>
    <dbReference type="NCBI Taxonomy" id="977794"/>
    <lineage>
        <taxon>Bacteria</taxon>
        <taxon>Bacillati</taxon>
        <taxon>Actinomycetota</taxon>
        <taxon>Actinomycetes</taxon>
        <taxon>Catenulisporales</taxon>
        <taxon>Actinospicaceae</taxon>
        <taxon>Actinocrinis</taxon>
    </lineage>
</organism>
<accession>A0A8J8BEK5</accession>
<dbReference type="Proteomes" id="UP000677913">
    <property type="component" value="Unassembled WGS sequence"/>
</dbReference>
<sequence length="226" mass="23973">MSNGIVQALDQVATRVSKAVGKDAGKAVEDLYRDAGGRLKDVIKNTVEADAGKAADIKKILDEMDHNAAKRVTNDAERTTRADTNAVLHKKLAEILDPKGEVKAGPVTFRPPKGGASPDEIAQMRQYVAGCNKALEDGALSPTGRVSTSGKLRAEASAAAREEGRRAAAAGTPYAGNVGHVPDTTWVGRPNPPSWQDLAEKVNKSLGAQARGYPVGYKPTRFLFEE</sequence>
<comment type="caution">
    <text evidence="1">The sequence shown here is derived from an EMBL/GenBank/DDBJ whole genome shotgun (WGS) entry which is preliminary data.</text>
</comment>
<dbReference type="AlphaFoldDB" id="A0A8J8BEK5"/>
<reference evidence="1" key="1">
    <citation type="submission" date="2021-04" db="EMBL/GenBank/DDBJ databases">
        <title>Genome based classification of Actinospica acidithermotolerans sp. nov., an actinobacterium isolated from an Indonesian hot spring.</title>
        <authorList>
            <person name="Kusuma A.B."/>
            <person name="Putra K.E."/>
            <person name="Nafisah S."/>
            <person name="Loh J."/>
            <person name="Nouioui I."/>
            <person name="Goodfellow M."/>
        </authorList>
    </citation>
    <scope>NUCLEOTIDE SEQUENCE</scope>
    <source>
        <strain evidence="1">DSM 45618</strain>
    </source>
</reference>
<evidence type="ECO:0000313" key="1">
    <source>
        <dbReference type="EMBL" id="MBS2965650.1"/>
    </source>
</evidence>
<evidence type="ECO:0000313" key="2">
    <source>
        <dbReference type="Proteomes" id="UP000677913"/>
    </source>
</evidence>
<keyword evidence="2" id="KW-1185">Reference proteome</keyword>
<protein>
    <submittedName>
        <fullName evidence="1">Uncharacterized protein</fullName>
    </submittedName>
</protein>
<dbReference type="RefSeq" id="WP_211470004.1">
    <property type="nucleotide sequence ID" value="NZ_JAGSXH010000094.1"/>
</dbReference>